<dbReference type="GO" id="GO:0006071">
    <property type="term" value="P:glycerol metabolic process"/>
    <property type="evidence" value="ECO:0007669"/>
    <property type="project" value="InterPro"/>
</dbReference>
<sequence length="326" mass="34450">MAGPLERTLALDIVKATEATAIAAARHMGEGDTEQAAKAAVAAMHASLAELPIDGRIVIGEGDRDEAPMLYTGEEVGSGDAFAVDVAVDPLEGPNLLAKGLPNAIAILAVTEKGGILHAPDMYMEKLVVPPQAVGKVDLRWPPERNLEVLAEVLQRQISDITVVILDRPRHADLIAAVRQAGARIKLISDGDVAPAISVAVSGTGVQAVMGIGGAPEGVLTAAALRCLGGEIQGRFWYRNDGERQRAKEMGIGDLDRVFRTKDLVRGTALVFTATGITDGDLFRGVRLFGGGVRTHSLVMTASAHQIRFVDAIHIDDMQRVGVVRL</sequence>
<dbReference type="GO" id="GO:0005829">
    <property type="term" value="C:cytosol"/>
    <property type="evidence" value="ECO:0007669"/>
    <property type="project" value="TreeGrafter"/>
</dbReference>
<evidence type="ECO:0000256" key="7">
    <source>
        <dbReference type="ARBA" id="ARBA00024331"/>
    </source>
</evidence>
<dbReference type="PIRSF" id="PIRSF004532">
    <property type="entry name" value="GlpX"/>
    <property type="match status" value="1"/>
</dbReference>
<gene>
    <name evidence="9" type="primary">glpX</name>
    <name evidence="9" type="ORF">E6H02_07990</name>
</gene>
<evidence type="ECO:0000256" key="3">
    <source>
        <dbReference type="ARBA" id="ARBA00022723"/>
    </source>
</evidence>
<dbReference type="InterPro" id="IPR004464">
    <property type="entry name" value="FBPase_class-2/SBPase"/>
</dbReference>
<dbReference type="GO" id="GO:0030388">
    <property type="term" value="P:fructose 1,6-bisphosphate metabolic process"/>
    <property type="evidence" value="ECO:0007669"/>
    <property type="project" value="TreeGrafter"/>
</dbReference>
<comment type="similarity">
    <text evidence="2 8">Belongs to the FBPase class 2 family.</text>
</comment>
<dbReference type="GO" id="GO:0046872">
    <property type="term" value="F:metal ion binding"/>
    <property type="evidence" value="ECO:0007669"/>
    <property type="project" value="UniProtKB-KW"/>
</dbReference>
<keyword evidence="3" id="KW-0479">Metal-binding</keyword>
<comment type="catalytic activity">
    <reaction evidence="1">
        <text>beta-D-fructose 1,6-bisphosphate + H2O = beta-D-fructose 6-phosphate + phosphate</text>
        <dbReference type="Rhea" id="RHEA:11064"/>
        <dbReference type="ChEBI" id="CHEBI:15377"/>
        <dbReference type="ChEBI" id="CHEBI:32966"/>
        <dbReference type="ChEBI" id="CHEBI:43474"/>
        <dbReference type="ChEBI" id="CHEBI:57634"/>
        <dbReference type="EC" id="3.1.3.11"/>
    </reaction>
</comment>
<comment type="pathway">
    <text evidence="7">Carbohydrate biosynthesis.</text>
</comment>
<evidence type="ECO:0000256" key="6">
    <source>
        <dbReference type="ARBA" id="ARBA00023277"/>
    </source>
</evidence>
<protein>
    <recommendedName>
        <fullName evidence="8">Fructose-1,6-bisphosphatase</fullName>
    </recommendedName>
</protein>
<keyword evidence="4 9" id="KW-0378">Hydrolase</keyword>
<dbReference type="GO" id="GO:0042132">
    <property type="term" value="F:fructose 1,6-bisphosphate 1-phosphatase activity"/>
    <property type="evidence" value="ECO:0007669"/>
    <property type="project" value="UniProtKB-EC"/>
</dbReference>
<proteinExistence type="inferred from homology"/>
<evidence type="ECO:0000256" key="4">
    <source>
        <dbReference type="ARBA" id="ARBA00022801"/>
    </source>
</evidence>
<dbReference type="CDD" id="cd01516">
    <property type="entry name" value="FBPase_glpX"/>
    <property type="match status" value="1"/>
</dbReference>
<evidence type="ECO:0000313" key="9">
    <source>
        <dbReference type="EMBL" id="TMJ10540.1"/>
    </source>
</evidence>
<organism evidence="9 10">
    <name type="scientific">Candidatus Segetimicrobium genomatis</name>
    <dbReference type="NCBI Taxonomy" id="2569760"/>
    <lineage>
        <taxon>Bacteria</taxon>
        <taxon>Bacillati</taxon>
        <taxon>Candidatus Sysuimicrobiota</taxon>
        <taxon>Candidatus Sysuimicrobiia</taxon>
        <taxon>Candidatus Sysuimicrobiales</taxon>
        <taxon>Candidatus Segetimicrobiaceae</taxon>
        <taxon>Candidatus Segetimicrobium</taxon>
    </lineage>
</organism>
<accession>A0A537LRB6</accession>
<comment type="caution">
    <text evidence="9">The sequence shown here is derived from an EMBL/GenBank/DDBJ whole genome shotgun (WGS) entry which is preliminary data.</text>
</comment>
<reference evidence="9 10" key="1">
    <citation type="journal article" date="2019" name="Nat. Microbiol.">
        <title>Mediterranean grassland soil C-N compound turnover is dependent on rainfall and depth, and is mediated by genomically divergent microorganisms.</title>
        <authorList>
            <person name="Diamond S."/>
            <person name="Andeer P.F."/>
            <person name="Li Z."/>
            <person name="Crits-Christoph A."/>
            <person name="Burstein D."/>
            <person name="Anantharaman K."/>
            <person name="Lane K.R."/>
            <person name="Thomas B.C."/>
            <person name="Pan C."/>
            <person name="Northen T.R."/>
            <person name="Banfield J.F."/>
        </authorList>
    </citation>
    <scope>NUCLEOTIDE SEQUENCE [LARGE SCALE GENOMIC DNA]</scope>
    <source>
        <strain evidence="9">NP_5</strain>
    </source>
</reference>
<evidence type="ECO:0000256" key="8">
    <source>
        <dbReference type="PIRNR" id="PIRNR004532"/>
    </source>
</evidence>
<dbReference type="SUPFAM" id="SSF56655">
    <property type="entry name" value="Carbohydrate phosphatase"/>
    <property type="match status" value="1"/>
</dbReference>
<dbReference type="Proteomes" id="UP000320393">
    <property type="component" value="Unassembled WGS sequence"/>
</dbReference>
<name>A0A537LRB6_9BACT</name>
<evidence type="ECO:0000256" key="1">
    <source>
        <dbReference type="ARBA" id="ARBA00001273"/>
    </source>
</evidence>
<dbReference type="Gene3D" id="3.30.540.10">
    <property type="entry name" value="Fructose-1,6-Bisphosphatase, subunit A, domain 1"/>
    <property type="match status" value="1"/>
</dbReference>
<evidence type="ECO:0000256" key="2">
    <source>
        <dbReference type="ARBA" id="ARBA00008989"/>
    </source>
</evidence>
<keyword evidence="5" id="KW-0464">Manganese</keyword>
<keyword evidence="6 8" id="KW-0119">Carbohydrate metabolism</keyword>
<evidence type="ECO:0000313" key="10">
    <source>
        <dbReference type="Proteomes" id="UP000320393"/>
    </source>
</evidence>
<evidence type="ECO:0000256" key="5">
    <source>
        <dbReference type="ARBA" id="ARBA00023211"/>
    </source>
</evidence>
<dbReference type="PANTHER" id="PTHR30447">
    <property type="entry name" value="FRUCTOSE-1,6-BISPHOSPHATASE CLASS 2"/>
    <property type="match status" value="1"/>
</dbReference>
<dbReference type="Pfam" id="PF03320">
    <property type="entry name" value="FBPase_glpX"/>
    <property type="match status" value="1"/>
</dbReference>
<dbReference type="EMBL" id="VBAM01000295">
    <property type="protein sequence ID" value="TMJ10540.1"/>
    <property type="molecule type" value="Genomic_DNA"/>
</dbReference>
<dbReference type="FunFam" id="3.40.190.90:FF:000001">
    <property type="entry name" value="Fructose-1,6-bisphosphatase"/>
    <property type="match status" value="1"/>
</dbReference>
<dbReference type="Gene3D" id="3.40.190.90">
    <property type="match status" value="1"/>
</dbReference>
<dbReference type="NCBIfam" id="TIGR00330">
    <property type="entry name" value="glpX"/>
    <property type="match status" value="1"/>
</dbReference>
<dbReference type="AlphaFoldDB" id="A0A537LRB6"/>
<dbReference type="GO" id="GO:0006094">
    <property type="term" value="P:gluconeogenesis"/>
    <property type="evidence" value="ECO:0007669"/>
    <property type="project" value="InterPro"/>
</dbReference>
<dbReference type="PANTHER" id="PTHR30447:SF0">
    <property type="entry name" value="FRUCTOSE-1,6-BISPHOSPHATASE 1 CLASS 2-RELATED"/>
    <property type="match status" value="1"/>
</dbReference>